<proteinExistence type="predicted"/>
<name>A0ABV6HVZ6_9PAST</name>
<feature type="compositionally biased region" description="Basic and acidic residues" evidence="1">
    <location>
        <begin position="231"/>
        <end position="243"/>
    </location>
</feature>
<dbReference type="RefSeq" id="WP_382374318.1">
    <property type="nucleotide sequence ID" value="NZ_JBHLWA010000025.1"/>
</dbReference>
<sequence length="243" mass="25122">MEGSIQKGNGHENSDAVIQRNTTLQGQAVQLRSGEDTALKGAVVTGDKVNVEVGNNLVVESRQDSQQYDSKQSQGGVSAGVSVIGSGSYASVNGSLNQGKLNYAQVETQSGLHAGEAGLTVNVAGNTHLKGAIVDSQASQEKNRFTTGSLTSENIENHSEAKVESIGGGLSTDPTQNIVNGLATGLSALGNINKQDSSTTHSAVGSNIQLTTQQGDIPTSLSRDTTTANEQVDKTEIADLKTR</sequence>
<comment type="caution">
    <text evidence="2">The sequence shown here is derived from an EMBL/GenBank/DDBJ whole genome shotgun (WGS) entry which is preliminary data.</text>
</comment>
<reference evidence="2 3" key="1">
    <citation type="submission" date="2024-09" db="EMBL/GenBank/DDBJ databases">
        <authorList>
            <person name="Sun Q."/>
            <person name="Mori K."/>
        </authorList>
    </citation>
    <scope>NUCLEOTIDE SEQUENCE [LARGE SCALE GENOMIC DNA]</scope>
    <source>
        <strain evidence="2 3">CCM 7538</strain>
    </source>
</reference>
<dbReference type="EMBL" id="JBHLWA010000025">
    <property type="protein sequence ID" value="MFC0323057.1"/>
    <property type="molecule type" value="Genomic_DNA"/>
</dbReference>
<accession>A0ABV6HVZ6</accession>
<feature type="region of interest" description="Disordered" evidence="1">
    <location>
        <begin position="196"/>
        <end position="243"/>
    </location>
</feature>
<dbReference type="InterPro" id="IPR025157">
    <property type="entry name" value="Hemagglutinin_rpt"/>
</dbReference>
<dbReference type="Pfam" id="PF13332">
    <property type="entry name" value="Fil_haemagg_2"/>
    <property type="match status" value="1"/>
</dbReference>
<feature type="compositionally biased region" description="Polar residues" evidence="1">
    <location>
        <begin position="196"/>
        <end position="230"/>
    </location>
</feature>
<dbReference type="Proteomes" id="UP001589769">
    <property type="component" value="Unassembled WGS sequence"/>
</dbReference>
<keyword evidence="3" id="KW-1185">Reference proteome</keyword>
<evidence type="ECO:0000313" key="2">
    <source>
        <dbReference type="EMBL" id="MFC0323057.1"/>
    </source>
</evidence>
<organism evidence="2 3">
    <name type="scientific">Gallibacterium melopsittaci</name>
    <dbReference type="NCBI Taxonomy" id="516063"/>
    <lineage>
        <taxon>Bacteria</taxon>
        <taxon>Pseudomonadati</taxon>
        <taxon>Pseudomonadota</taxon>
        <taxon>Gammaproteobacteria</taxon>
        <taxon>Pasteurellales</taxon>
        <taxon>Pasteurellaceae</taxon>
        <taxon>Gallibacterium</taxon>
    </lineage>
</organism>
<evidence type="ECO:0000256" key="1">
    <source>
        <dbReference type="SAM" id="MobiDB-lite"/>
    </source>
</evidence>
<gene>
    <name evidence="2" type="ORF">ACFFHT_05725</name>
</gene>
<protein>
    <submittedName>
        <fullName evidence="2">Hemagglutinin repeat-containing protein</fullName>
    </submittedName>
</protein>
<evidence type="ECO:0000313" key="3">
    <source>
        <dbReference type="Proteomes" id="UP001589769"/>
    </source>
</evidence>
<feature type="non-terminal residue" evidence="2">
    <location>
        <position position="243"/>
    </location>
</feature>